<feature type="compositionally biased region" description="Basic residues" evidence="2">
    <location>
        <begin position="315"/>
        <end position="340"/>
    </location>
</feature>
<comment type="subunit">
    <text evidence="1">Component of the TIM23 complex.</text>
</comment>
<dbReference type="RefSeq" id="XP_064687910.1">
    <property type="nucleotide sequence ID" value="XM_064832355.1"/>
</dbReference>
<feature type="region of interest" description="Disordered" evidence="2">
    <location>
        <begin position="234"/>
        <end position="253"/>
    </location>
</feature>
<evidence type="ECO:0000256" key="2">
    <source>
        <dbReference type="SAM" id="MobiDB-lite"/>
    </source>
</evidence>
<dbReference type="PANTHER" id="PTHR12210">
    <property type="entry name" value="DULLARD PROTEIN PHOSPHATASE"/>
    <property type="match status" value="1"/>
</dbReference>
<protein>
    <recommendedName>
        <fullName evidence="1">Mitochondrial import inner membrane translocase subunit TIM50</fullName>
    </recommendedName>
</protein>
<proteinExistence type="inferred from homology"/>
<comment type="subcellular location">
    <subcellularLocation>
        <location evidence="1">Mitochondrion inner membrane</location>
        <topology evidence="1">Single-pass membrane protein</topology>
    </subcellularLocation>
</comment>
<dbReference type="Gene3D" id="3.40.50.1000">
    <property type="entry name" value="HAD superfamily/HAD-like"/>
    <property type="match status" value="1"/>
</dbReference>
<dbReference type="SUPFAM" id="SSF56784">
    <property type="entry name" value="HAD-like"/>
    <property type="match status" value="1"/>
</dbReference>
<dbReference type="GO" id="GO:0016740">
    <property type="term" value="F:transferase activity"/>
    <property type="evidence" value="ECO:0007669"/>
    <property type="project" value="UniProtKB-KW"/>
</dbReference>
<evidence type="ECO:0000313" key="5">
    <source>
        <dbReference type="Proteomes" id="UP001304243"/>
    </source>
</evidence>
<keyword evidence="4" id="KW-0808">Transferase</keyword>
<dbReference type="InterPro" id="IPR004274">
    <property type="entry name" value="FCP1_dom"/>
</dbReference>
<keyword evidence="1" id="KW-0653">Protein transport</keyword>
<dbReference type="SMART" id="SM00577">
    <property type="entry name" value="CPDc"/>
    <property type="match status" value="1"/>
</dbReference>
<dbReference type="EMBL" id="JASEJX010000006">
    <property type="protein sequence ID" value="KAK4521244.1"/>
    <property type="molecule type" value="Genomic_DNA"/>
</dbReference>
<sequence>MDPQQSATDRKLSEAYLQLSTQKSSFPSQQPKKQLLILDLNGTLISRIKCRAKAGRAFYARPHYQTFLNYIFKHFEVMVWSSARQQNVDKMCHIFTEPLKLVWSRNHLKLSQKQFNSNVDTIKDLAIVWEHFSNEYNATNTIALDDSPSKLALQPYNLIHIRTFHHEEIREGYTDNELLKVIKYLDAVRFHSNVANYVRNEPFLSRRFKVPENKELDLALTYVTRAGKFAEPYQSPKKGLKRRNDDGDANTVKNTAYHQDIAVDISMKAEELDDGVSIKLEPVDGLDVSAGIKPESEDDTVAAQQEDKVEEPPRKKLRRAKAKKVKLPRHMRKPRHKKQKKEVIQQTSNNIPIRPQTDKKLKSIQESIRQRKQKEKNVENALQQAVKNEPLTVAIKVEP</sequence>
<feature type="compositionally biased region" description="Basic and acidic residues" evidence="2">
    <location>
        <begin position="305"/>
        <end position="314"/>
    </location>
</feature>
<name>A0AAN7DRP0_9FUNG</name>
<dbReference type="Proteomes" id="UP001304243">
    <property type="component" value="Unassembled WGS sequence"/>
</dbReference>
<dbReference type="PROSITE" id="PS50969">
    <property type="entry name" value="FCP1"/>
    <property type="match status" value="1"/>
</dbReference>
<dbReference type="Pfam" id="PF03031">
    <property type="entry name" value="NIF"/>
    <property type="match status" value="1"/>
</dbReference>
<keyword evidence="1" id="KW-0809">Transit peptide</keyword>
<dbReference type="GeneID" id="89956875"/>
<dbReference type="AlphaFoldDB" id="A0AAN7DRP0"/>
<feature type="region of interest" description="Disordered" evidence="2">
    <location>
        <begin position="289"/>
        <end position="399"/>
    </location>
</feature>
<comment type="similarity">
    <text evidence="1">Belongs to the TIM50 family.</text>
</comment>
<keyword evidence="5" id="KW-1185">Reference proteome</keyword>
<accession>A0AAN7DRP0</accession>
<keyword evidence="1" id="KW-0813">Transport</keyword>
<organism evidence="4 5">
    <name type="scientific">Mucor velutinosus</name>
    <dbReference type="NCBI Taxonomy" id="708070"/>
    <lineage>
        <taxon>Eukaryota</taxon>
        <taxon>Fungi</taxon>
        <taxon>Fungi incertae sedis</taxon>
        <taxon>Mucoromycota</taxon>
        <taxon>Mucoromycotina</taxon>
        <taxon>Mucoromycetes</taxon>
        <taxon>Mucorales</taxon>
        <taxon>Mucorineae</taxon>
        <taxon>Mucoraceae</taxon>
        <taxon>Mucor</taxon>
    </lineage>
</organism>
<evidence type="ECO:0000259" key="3">
    <source>
        <dbReference type="PROSITE" id="PS50969"/>
    </source>
</evidence>
<comment type="function">
    <text evidence="1">Essential component of the TIM23 complex, a complex that mediates the translocation of transit peptide-containing proteins across the mitochondrial inner membrane.</text>
</comment>
<dbReference type="GO" id="GO:0015031">
    <property type="term" value="P:protein transport"/>
    <property type="evidence" value="ECO:0007669"/>
    <property type="project" value="UniProtKB-KW"/>
</dbReference>
<dbReference type="InterPro" id="IPR023214">
    <property type="entry name" value="HAD_sf"/>
</dbReference>
<dbReference type="InterPro" id="IPR050365">
    <property type="entry name" value="TIM50"/>
</dbReference>
<reference evidence="4 5" key="1">
    <citation type="submission" date="2022-11" db="EMBL/GenBank/DDBJ databases">
        <title>Mucor velutinosus strain NIH1002 WGS.</title>
        <authorList>
            <person name="Subramanian P."/>
            <person name="Mullikin J.C."/>
            <person name="Segre J.A."/>
            <person name="Zelazny A.M."/>
        </authorList>
    </citation>
    <scope>NUCLEOTIDE SEQUENCE [LARGE SCALE GENOMIC DNA]</scope>
    <source>
        <strain evidence="4 5">NIH1002</strain>
    </source>
</reference>
<feature type="domain" description="FCP1 homology" evidence="3">
    <location>
        <begin position="29"/>
        <end position="188"/>
    </location>
</feature>
<gene>
    <name evidence="4" type="primary">NFS1</name>
    <name evidence="4" type="ORF">ATC70_013189</name>
</gene>
<keyword evidence="1" id="KW-0496">Mitochondrion</keyword>
<keyword evidence="1" id="KW-0811">Translocation</keyword>
<evidence type="ECO:0000256" key="1">
    <source>
        <dbReference type="RuleBase" id="RU365079"/>
    </source>
</evidence>
<evidence type="ECO:0000313" key="4">
    <source>
        <dbReference type="EMBL" id="KAK4521244.1"/>
    </source>
</evidence>
<comment type="caution">
    <text evidence="4">The sequence shown here is derived from an EMBL/GenBank/DDBJ whole genome shotgun (WGS) entry which is preliminary data.</text>
</comment>
<dbReference type="GO" id="GO:0005744">
    <property type="term" value="C:TIM23 mitochondrial import inner membrane translocase complex"/>
    <property type="evidence" value="ECO:0007669"/>
    <property type="project" value="UniProtKB-UniRule"/>
</dbReference>
<dbReference type="InterPro" id="IPR036412">
    <property type="entry name" value="HAD-like_sf"/>
</dbReference>